<dbReference type="Gene3D" id="2.30.110.10">
    <property type="entry name" value="Electron Transport, Fmn-binding Protein, Chain A"/>
    <property type="match status" value="1"/>
</dbReference>
<keyword evidence="2" id="KW-1185">Reference proteome</keyword>
<accession>A0A1H9I5G7</accession>
<dbReference type="RefSeq" id="WP_091453847.1">
    <property type="nucleotide sequence ID" value="NZ_FOGD01000002.1"/>
</dbReference>
<sequence length="212" mass="23190">MYCPAHFQQNQPELLLGLIEAFPFATVVANGPSGLVADHLPVFHRPVPNGWGQLMGHVAKNNPLWRCAPEQELLLIFQGPSTYISPQWYASKPIDGKVVPTWNYAVVHVYATLKALHAPDEILEIVTQLTQQHEAAQAQPWQVSDAPADFTQKLLAGIVGVEFSIQRIQGKWKASQNQSASNQGSVVEGLLQQGTAPALQMAELVKKSLGAR</sequence>
<evidence type="ECO:0000313" key="2">
    <source>
        <dbReference type="Proteomes" id="UP000199766"/>
    </source>
</evidence>
<protein>
    <submittedName>
        <fullName evidence="1">Negative transcriptional regulator, PaiB family</fullName>
    </submittedName>
</protein>
<dbReference type="PIRSF" id="PIRSF010372">
    <property type="entry name" value="PaiB"/>
    <property type="match status" value="1"/>
</dbReference>
<dbReference type="Pfam" id="PF04299">
    <property type="entry name" value="FMN_bind_2"/>
    <property type="match status" value="1"/>
</dbReference>
<dbReference type="AlphaFoldDB" id="A0A1H9I5G7"/>
<dbReference type="PANTHER" id="PTHR35802">
    <property type="entry name" value="PROTEASE SYNTHASE AND SPORULATION PROTEIN PAI 2"/>
    <property type="match status" value="1"/>
</dbReference>
<dbReference type="OrthoDB" id="9794948at2"/>
<dbReference type="SUPFAM" id="SSF50475">
    <property type="entry name" value="FMN-binding split barrel"/>
    <property type="match status" value="1"/>
</dbReference>
<dbReference type="EMBL" id="FOGD01000002">
    <property type="protein sequence ID" value="SEQ69807.1"/>
    <property type="molecule type" value="Genomic_DNA"/>
</dbReference>
<dbReference type="InterPro" id="IPR012349">
    <property type="entry name" value="Split_barrel_FMN-bd"/>
</dbReference>
<organism evidence="1 2">
    <name type="scientific">Giesbergeria anulus</name>
    <dbReference type="NCBI Taxonomy" id="180197"/>
    <lineage>
        <taxon>Bacteria</taxon>
        <taxon>Pseudomonadati</taxon>
        <taxon>Pseudomonadota</taxon>
        <taxon>Betaproteobacteria</taxon>
        <taxon>Burkholderiales</taxon>
        <taxon>Comamonadaceae</taxon>
        <taxon>Giesbergeria</taxon>
    </lineage>
</organism>
<reference evidence="1 2" key="1">
    <citation type="submission" date="2016-10" db="EMBL/GenBank/DDBJ databases">
        <authorList>
            <person name="de Groot N.N."/>
        </authorList>
    </citation>
    <scope>NUCLEOTIDE SEQUENCE [LARGE SCALE GENOMIC DNA]</scope>
    <source>
        <strain evidence="1 2">ATCC 35958</strain>
    </source>
</reference>
<dbReference type="STRING" id="180197.SAMN02982919_01025"/>
<dbReference type="InterPro" id="IPR007396">
    <property type="entry name" value="TR_PAI2-type"/>
</dbReference>
<evidence type="ECO:0000313" key="1">
    <source>
        <dbReference type="EMBL" id="SEQ69807.1"/>
    </source>
</evidence>
<gene>
    <name evidence="1" type="ORF">SAMN02982919_01025</name>
</gene>
<dbReference type="PANTHER" id="PTHR35802:SF1">
    <property type="entry name" value="PROTEASE SYNTHASE AND SPORULATION PROTEIN PAI 2"/>
    <property type="match status" value="1"/>
</dbReference>
<dbReference type="Proteomes" id="UP000199766">
    <property type="component" value="Unassembled WGS sequence"/>
</dbReference>
<proteinExistence type="predicted"/>
<name>A0A1H9I5G7_9BURK</name>